<dbReference type="InterPro" id="IPR037225">
    <property type="entry name" value="Nuo51_FMN-bd_sf"/>
</dbReference>
<dbReference type="SUPFAM" id="SSF142984">
    <property type="entry name" value="Nqo1 middle domain-like"/>
    <property type="match status" value="1"/>
</dbReference>
<comment type="similarity">
    <text evidence="1">Belongs to the complex I 51 kDa subunit family.</text>
</comment>
<dbReference type="InterPro" id="IPR011538">
    <property type="entry name" value="Nuo51_FMN-bd"/>
</dbReference>
<gene>
    <name evidence="7" type="ORF">C7380_1324</name>
</gene>
<dbReference type="Gene3D" id="1.20.1440.230">
    <property type="entry name" value="NADH-ubiquinone oxidoreductase 51kDa subunit, iron-sulphur binding domain"/>
    <property type="match status" value="1"/>
</dbReference>
<dbReference type="InterPro" id="IPR037207">
    <property type="entry name" value="Nuop51_4Fe4S-bd_sf"/>
</dbReference>
<dbReference type="SUPFAM" id="SSF142019">
    <property type="entry name" value="Nqo1 FMN-binding domain-like"/>
    <property type="match status" value="1"/>
</dbReference>
<evidence type="ECO:0000256" key="5">
    <source>
        <dbReference type="ARBA" id="ARBA00023014"/>
    </source>
</evidence>
<dbReference type="SUPFAM" id="SSF140490">
    <property type="entry name" value="Nqo1C-terminal domain-like"/>
    <property type="match status" value="1"/>
</dbReference>
<keyword evidence="2" id="KW-0004">4Fe-4S</keyword>
<evidence type="ECO:0000256" key="1">
    <source>
        <dbReference type="ARBA" id="ARBA00007523"/>
    </source>
</evidence>
<evidence type="ECO:0000256" key="4">
    <source>
        <dbReference type="ARBA" id="ARBA00023004"/>
    </source>
</evidence>
<dbReference type="EMBL" id="QGGI01000032">
    <property type="protein sequence ID" value="PWJ86051.1"/>
    <property type="molecule type" value="Genomic_DNA"/>
</dbReference>
<keyword evidence="4" id="KW-0408">Iron</keyword>
<comment type="caution">
    <text evidence="7">The sequence shown here is derived from an EMBL/GenBank/DDBJ whole genome shotgun (WGS) entry which is preliminary data.</text>
</comment>
<dbReference type="GO" id="GO:0010181">
    <property type="term" value="F:FMN binding"/>
    <property type="evidence" value="ECO:0007669"/>
    <property type="project" value="InterPro"/>
</dbReference>
<dbReference type="Gene3D" id="3.10.20.600">
    <property type="match status" value="1"/>
</dbReference>
<sequence length="404" mass="45065">MEKIFLKSDINLKYENYPFEGLKKSLKILPDDVVKKIKKSTLKGRGGAGFPTGLKWEFSNKIDSDIKIVICNGDEGEPGTFKDRYLMENMPFKVIEGILICGYATKSRYGYIYIRGEYDLAIKKIKRTIEKMYKNNLIGNNILGSNFSFDLKVIRGAGAYVCGDETSLINSIEGKRGISRIKPPLPINKGLYDKPTVVNNVETLCTCAEIMKYENDIFLEMGTSNSRGTKLVSVSGDIYESGVYEVEFGKNTINDIIKMCGGIIGKEIGMIIPGGIATECLIKEELNTLYTYEDLEKIGSSIGSGGMIIINNEKNIFEILKNVSDFFKNETCGTCFPCREGNKNINIILENSIKNNTISKEKIEIISEIKQAIGLASRCGFGQSSVNLILSILNKKVKNHEYQH</sequence>
<dbReference type="InterPro" id="IPR001949">
    <property type="entry name" value="NADH-UbQ_OxRdtase_51kDa_CS"/>
</dbReference>
<dbReference type="GO" id="GO:0051539">
    <property type="term" value="F:4 iron, 4 sulfur cluster binding"/>
    <property type="evidence" value="ECO:0007669"/>
    <property type="project" value="UniProtKB-KW"/>
</dbReference>
<dbReference type="PANTHER" id="PTHR43578:SF3">
    <property type="entry name" value="NADH-QUINONE OXIDOREDUCTASE SUBUNIT F"/>
    <property type="match status" value="1"/>
</dbReference>
<reference evidence="7 8" key="1">
    <citation type="submission" date="2018-05" db="EMBL/GenBank/DDBJ databases">
        <title>Genomic Encyclopedia of Type Strains, Phase IV (KMG-IV): sequencing the most valuable type-strain genomes for metagenomic binning, comparative biology and taxonomic classification.</title>
        <authorList>
            <person name="Goeker M."/>
        </authorList>
    </citation>
    <scope>NUCLEOTIDE SEQUENCE [LARGE SCALE GENOMIC DNA]</scope>
    <source>
        <strain evidence="7 8">DSM 24906</strain>
    </source>
</reference>
<dbReference type="GO" id="GO:0046872">
    <property type="term" value="F:metal ion binding"/>
    <property type="evidence" value="ECO:0007669"/>
    <property type="project" value="UniProtKB-KW"/>
</dbReference>
<name>A0AA45C4I7_9BACT</name>
<dbReference type="Pfam" id="PF01512">
    <property type="entry name" value="Complex1_51K"/>
    <property type="match status" value="1"/>
</dbReference>
<dbReference type="AlphaFoldDB" id="A0AA45C4I7"/>
<dbReference type="InterPro" id="IPR019575">
    <property type="entry name" value="Nuop51_4Fe4S-bd"/>
</dbReference>
<dbReference type="PANTHER" id="PTHR43578">
    <property type="entry name" value="NADH-QUINONE OXIDOREDUCTASE SUBUNIT F"/>
    <property type="match status" value="1"/>
</dbReference>
<accession>A0AA45C4I7</accession>
<evidence type="ECO:0000313" key="8">
    <source>
        <dbReference type="Proteomes" id="UP000245921"/>
    </source>
</evidence>
<evidence type="ECO:0000256" key="2">
    <source>
        <dbReference type="ARBA" id="ARBA00022485"/>
    </source>
</evidence>
<dbReference type="Proteomes" id="UP000245921">
    <property type="component" value="Unassembled WGS sequence"/>
</dbReference>
<dbReference type="PROSITE" id="PS00645">
    <property type="entry name" value="COMPLEX1_51K_2"/>
    <property type="match status" value="1"/>
</dbReference>
<dbReference type="Gene3D" id="3.40.50.11540">
    <property type="entry name" value="NADH-ubiquinone oxidoreductase 51kDa subunit"/>
    <property type="match status" value="1"/>
</dbReference>
<keyword evidence="8" id="KW-1185">Reference proteome</keyword>
<protein>
    <submittedName>
        <fullName evidence="7">NADH:ubiquinone oxidoreductase subunit F (NADH-binding)</fullName>
    </submittedName>
</protein>
<organism evidence="7 8">
    <name type="scientific">Oceanotoga teriensis</name>
    <dbReference type="NCBI Taxonomy" id="515440"/>
    <lineage>
        <taxon>Bacteria</taxon>
        <taxon>Thermotogati</taxon>
        <taxon>Thermotogota</taxon>
        <taxon>Thermotogae</taxon>
        <taxon>Petrotogales</taxon>
        <taxon>Petrotogaceae</taxon>
        <taxon>Oceanotoga</taxon>
    </lineage>
</organism>
<dbReference type="RefSeq" id="WP_109606614.1">
    <property type="nucleotide sequence ID" value="NZ_JAMHJO010000001.1"/>
</dbReference>
<dbReference type="PROSITE" id="PS00644">
    <property type="entry name" value="COMPLEX1_51K_1"/>
    <property type="match status" value="1"/>
</dbReference>
<keyword evidence="3" id="KW-0479">Metal-binding</keyword>
<keyword evidence="5" id="KW-0411">Iron-sulfur</keyword>
<dbReference type="Pfam" id="PF10589">
    <property type="entry name" value="NADH_4Fe-4S"/>
    <property type="match status" value="1"/>
</dbReference>
<dbReference type="SMART" id="SM00928">
    <property type="entry name" value="NADH_4Fe-4S"/>
    <property type="match status" value="1"/>
</dbReference>
<evidence type="ECO:0000313" key="7">
    <source>
        <dbReference type="EMBL" id="PWJ86051.1"/>
    </source>
</evidence>
<evidence type="ECO:0000259" key="6">
    <source>
        <dbReference type="SMART" id="SM00928"/>
    </source>
</evidence>
<dbReference type="GO" id="GO:0008137">
    <property type="term" value="F:NADH dehydrogenase (ubiquinone) activity"/>
    <property type="evidence" value="ECO:0007669"/>
    <property type="project" value="InterPro"/>
</dbReference>
<evidence type="ECO:0000256" key="3">
    <source>
        <dbReference type="ARBA" id="ARBA00022723"/>
    </source>
</evidence>
<dbReference type="FunFam" id="3.40.50.11540:FF:000001">
    <property type="entry name" value="NADH dehydrogenase [ubiquinone] flavoprotein 1, mitochondrial"/>
    <property type="match status" value="1"/>
</dbReference>
<feature type="domain" description="NADH-ubiquinone oxidoreductase 51kDa subunit iron-sulphur binding" evidence="6">
    <location>
        <begin position="317"/>
        <end position="363"/>
    </location>
</feature>
<proteinExistence type="inferred from homology"/>